<protein>
    <recommendedName>
        <fullName evidence="2">Reverse transcriptase domain-containing protein</fullName>
    </recommendedName>
</protein>
<name>A0A1S3XYG5_TOBAC</name>
<gene>
    <name evidence="1" type="primary">LOC107770205</name>
</gene>
<organism evidence="1">
    <name type="scientific">Nicotiana tabacum</name>
    <name type="common">Common tobacco</name>
    <dbReference type="NCBI Taxonomy" id="4097"/>
    <lineage>
        <taxon>Eukaryota</taxon>
        <taxon>Viridiplantae</taxon>
        <taxon>Streptophyta</taxon>
        <taxon>Embryophyta</taxon>
        <taxon>Tracheophyta</taxon>
        <taxon>Spermatophyta</taxon>
        <taxon>Magnoliopsida</taxon>
        <taxon>eudicotyledons</taxon>
        <taxon>Gunneridae</taxon>
        <taxon>Pentapetalae</taxon>
        <taxon>asterids</taxon>
        <taxon>lamiids</taxon>
        <taxon>Solanales</taxon>
        <taxon>Solanaceae</taxon>
        <taxon>Nicotianoideae</taxon>
        <taxon>Nicotianeae</taxon>
        <taxon>Nicotiana</taxon>
    </lineage>
</organism>
<proteinExistence type="predicted"/>
<dbReference type="KEGG" id="nta:107770205"/>
<dbReference type="PANTHER" id="PTHR33116:SF66">
    <property type="entry name" value="REVERSE TRANSCRIPTASE ZINC-BINDING DOMAIN-CONTAINING PROTEIN"/>
    <property type="match status" value="1"/>
</dbReference>
<evidence type="ECO:0008006" key="2">
    <source>
        <dbReference type="Google" id="ProtNLM"/>
    </source>
</evidence>
<dbReference type="RefSeq" id="XP_016444968.1">
    <property type="nucleotide sequence ID" value="XM_016589482.1"/>
</dbReference>
<sequence length="182" mass="20807">MDHLNRGIMMLAENGDFNFHPRCRKLGIIRICFADDLLMFCRADTKSIRLLQGVFQEFSTATGLQANKDKSSIYLAGVNKDEKQTSTDKVCTLAFKYTGHIYFYSVKVMKMIDPVCRTFLWTGEETITRKTLISWEQICRTTSTWGLNVIVRDKIRGLAFLLSSYFGRTPQDPEGGRPRPSS</sequence>
<evidence type="ECO:0000313" key="1">
    <source>
        <dbReference type="RefSeq" id="XP_016444968.1"/>
    </source>
</evidence>
<accession>A0A1S3XYG5</accession>
<dbReference type="AlphaFoldDB" id="A0A1S3XYG5"/>
<dbReference type="OrthoDB" id="1751077at2759"/>
<reference evidence="1" key="1">
    <citation type="submission" date="2025-08" db="UniProtKB">
        <authorList>
            <consortium name="RefSeq"/>
        </authorList>
    </citation>
    <scope>IDENTIFICATION</scope>
</reference>
<dbReference type="PaxDb" id="4097-A0A1S3XYG5"/>
<dbReference type="PANTHER" id="PTHR33116">
    <property type="entry name" value="REVERSE TRANSCRIPTASE ZINC-BINDING DOMAIN-CONTAINING PROTEIN-RELATED-RELATED"/>
    <property type="match status" value="1"/>
</dbReference>